<feature type="transmembrane region" description="Helical" evidence="3">
    <location>
        <begin position="139"/>
        <end position="160"/>
    </location>
</feature>
<evidence type="ECO:0000259" key="4">
    <source>
        <dbReference type="Pfam" id="PF26168"/>
    </source>
</evidence>
<organism evidence="5 6">
    <name type="scientific">Dichanthelium oligosanthes</name>
    <dbReference type="NCBI Taxonomy" id="888268"/>
    <lineage>
        <taxon>Eukaryota</taxon>
        <taxon>Viridiplantae</taxon>
        <taxon>Streptophyta</taxon>
        <taxon>Embryophyta</taxon>
        <taxon>Tracheophyta</taxon>
        <taxon>Spermatophyta</taxon>
        <taxon>Magnoliopsida</taxon>
        <taxon>Liliopsida</taxon>
        <taxon>Poales</taxon>
        <taxon>Poaceae</taxon>
        <taxon>PACMAD clade</taxon>
        <taxon>Panicoideae</taxon>
        <taxon>Panicodae</taxon>
        <taxon>Paniceae</taxon>
        <taxon>Dichantheliinae</taxon>
        <taxon>Dichanthelium</taxon>
    </lineage>
</organism>
<dbReference type="InterPro" id="IPR035595">
    <property type="entry name" value="UDP_glycos_trans_CS"/>
</dbReference>
<gene>
    <name evidence="5" type="ORF">BAE44_0010203</name>
</gene>
<accession>A0A1E5VUK4</accession>
<proteinExistence type="inferred from homology"/>
<dbReference type="Proteomes" id="UP000095767">
    <property type="component" value="Unassembled WGS sequence"/>
</dbReference>
<evidence type="ECO:0000256" key="3">
    <source>
        <dbReference type="SAM" id="Phobius"/>
    </source>
</evidence>
<dbReference type="InterPro" id="IPR058980">
    <property type="entry name" value="Glyco_transf_N"/>
</dbReference>
<dbReference type="Pfam" id="PF00201">
    <property type="entry name" value="UDPGT"/>
    <property type="match status" value="2"/>
</dbReference>
<evidence type="ECO:0000256" key="1">
    <source>
        <dbReference type="ARBA" id="ARBA00009995"/>
    </source>
</evidence>
<comment type="caution">
    <text evidence="5">The sequence shown here is derived from an EMBL/GenBank/DDBJ whole genome shotgun (WGS) entry which is preliminary data.</text>
</comment>
<dbReference type="Pfam" id="PF26168">
    <property type="entry name" value="Glyco_transf_N"/>
    <property type="match status" value="2"/>
</dbReference>
<dbReference type="PANTHER" id="PTHR11926">
    <property type="entry name" value="GLUCOSYL/GLUCURONOSYL TRANSFERASES"/>
    <property type="match status" value="1"/>
</dbReference>
<reference evidence="5 6" key="1">
    <citation type="submission" date="2016-09" db="EMBL/GenBank/DDBJ databases">
        <title>The draft genome of Dichanthelium oligosanthes: A C3 panicoid grass species.</title>
        <authorList>
            <person name="Studer A.J."/>
            <person name="Schnable J.C."/>
            <person name="Brutnell T.P."/>
        </authorList>
    </citation>
    <scope>NUCLEOTIDE SEQUENCE [LARGE SCALE GENOMIC DNA]</scope>
    <source>
        <strain evidence="6">cv. Kellogg 1175</strain>
        <tissue evidence="5">Leaf</tissue>
    </source>
</reference>
<dbReference type="FunFam" id="3.40.50.2000:FF:000055">
    <property type="entry name" value="Glycosyltransferase"/>
    <property type="match status" value="2"/>
</dbReference>
<name>A0A1E5VUK4_9POAL</name>
<dbReference type="AlphaFoldDB" id="A0A1E5VUK4"/>
<evidence type="ECO:0000256" key="2">
    <source>
        <dbReference type="ARBA" id="ARBA00022679"/>
    </source>
</evidence>
<feature type="domain" description="Glycosyltransferase N-terminal" evidence="4">
    <location>
        <begin position="14"/>
        <end position="61"/>
    </location>
</feature>
<dbReference type="OrthoDB" id="5835829at2759"/>
<dbReference type="PROSITE" id="PS00375">
    <property type="entry name" value="UDPGT"/>
    <property type="match status" value="2"/>
</dbReference>
<dbReference type="Gene3D" id="3.40.50.2000">
    <property type="entry name" value="Glycogen Phosphorylase B"/>
    <property type="match status" value="4"/>
</dbReference>
<dbReference type="EMBL" id="LWDX02029100">
    <property type="protein sequence ID" value="OEL28772.1"/>
    <property type="molecule type" value="Genomic_DNA"/>
</dbReference>
<evidence type="ECO:0000313" key="6">
    <source>
        <dbReference type="Proteomes" id="UP000095767"/>
    </source>
</evidence>
<sequence>MSSEEVRQRPPHAVLIPQPAQGHVTPMLHLAKALHARGFHVTYVNSEYNHRRLLRSRGPGCLAGADGFRFEAVPDGLPPSDNDDVTQDIAALCLSTTEHSAAPFRGLLARLNATPGSPPVSCVIADGVMSFAQRVAEDMGILALVFWTTSACGFMGYLHFAELIRRGYVPLKGESDLTNGYLDTTIEWIPGMPGIRLKDIPSFIRTTDRDDVMLNFDGGEAQNARRARGVILNTYDALEQDVVDALRREFPRVYTVGPLAAFAKAGRGGELDGIGGNLWKEDTSCLRWLDTQRPGSVVYVNFGSITVMSPTQLAEFAWGLAGCGRPFLWVVRPDLVSGDNAILPAEFVTDTRERGVLASWCPQELVLSHPSVGLFLTHCGWNSTLESICAGVPMLCWPFFAEQPTNCRYVCAKWEIGMEIDNDVRREEVARVVQEAMDGKAMRVKAAVWKEKAREAVEDGGSSRANLDRLVKFLLAGNDDVATLGTCLCLHINHHLHRTTPPARLRETAMGSNARPHAVFIPYPAQGHVTPLLQLAKVLHARGFFITFVNSEYNHRRLLRSRGPDALAGLDDFRFEAIPDGLPPSDNDDVTQDIPALCESLSRNGAAPFRDLLARLNSAPARPPVTCVVLDNFMSFAQRVANDMGILALVFCTMSACGFMGYLTFKELMDRGYVPLKDESYLTNGYLDTVLDWVPGMPGIRLRDINSFVATTDPDDFMFHNDSNEAQNAHHAQGIIINTFDALEQDVVDAMRRIFPRVYTIGALVTFVKTMVRPDAAAIGGNLWKEDASCLRWLDARRPGSVVYVNFGSITVMTPTQLAEFAWGLASCGRPFLWVIRPDLVTGEKAVLPEEFFAETKERGLFLSWCPQEEVLSHPSTGLFLTHCGWNSTLESISAGVPMICWPFFAEQTTNCRYACTKWDIGLEIDNNVTREEVARLIEEAMDGEKGIDMKAKATVWKEKAVAATEEGGTSSGNMDRLVGFLLEGSIPTTAT</sequence>
<dbReference type="GO" id="GO:0080044">
    <property type="term" value="F:quercetin 7-O-glucosyltransferase activity"/>
    <property type="evidence" value="ECO:0007669"/>
    <property type="project" value="TreeGrafter"/>
</dbReference>
<dbReference type="FunFam" id="3.40.50.2000:FF:000027">
    <property type="entry name" value="Glycosyltransferase"/>
    <property type="match status" value="2"/>
</dbReference>
<dbReference type="SUPFAM" id="SSF53756">
    <property type="entry name" value="UDP-Glycosyltransferase/glycogen phosphorylase"/>
    <property type="match status" value="2"/>
</dbReference>
<dbReference type="PANTHER" id="PTHR11926:SF1459">
    <property type="entry name" value="GLYCOSYLTRANSFERASE"/>
    <property type="match status" value="1"/>
</dbReference>
<evidence type="ECO:0000313" key="5">
    <source>
        <dbReference type="EMBL" id="OEL28772.1"/>
    </source>
</evidence>
<dbReference type="GO" id="GO:0080043">
    <property type="term" value="F:quercetin 3-O-glucosyltransferase activity"/>
    <property type="evidence" value="ECO:0007669"/>
    <property type="project" value="TreeGrafter"/>
</dbReference>
<keyword evidence="3" id="KW-0812">Transmembrane</keyword>
<dbReference type="InterPro" id="IPR002213">
    <property type="entry name" value="UDP_glucos_trans"/>
</dbReference>
<keyword evidence="6" id="KW-1185">Reference proteome</keyword>
<keyword evidence="2 5" id="KW-0808">Transferase</keyword>
<feature type="domain" description="Glycosyltransferase N-terminal" evidence="4">
    <location>
        <begin position="519"/>
        <end position="644"/>
    </location>
</feature>
<keyword evidence="3" id="KW-1133">Transmembrane helix</keyword>
<comment type="similarity">
    <text evidence="1">Belongs to the UDP-glycosyltransferase family.</text>
</comment>
<protein>
    <submittedName>
        <fullName evidence="5">7-deoxyloganetin glucosyltransferase</fullName>
    </submittedName>
</protein>
<dbReference type="CDD" id="cd03784">
    <property type="entry name" value="GT1_Gtf-like"/>
    <property type="match status" value="2"/>
</dbReference>
<keyword evidence="3" id="KW-0472">Membrane</keyword>